<feature type="compositionally biased region" description="Acidic residues" evidence="1">
    <location>
        <begin position="71"/>
        <end position="88"/>
    </location>
</feature>
<dbReference type="Proteomes" id="UP000775213">
    <property type="component" value="Unassembled WGS sequence"/>
</dbReference>
<name>A0AAV7H9J2_DENCH</name>
<organism evidence="2 3">
    <name type="scientific">Dendrobium chrysotoxum</name>
    <name type="common">Orchid</name>
    <dbReference type="NCBI Taxonomy" id="161865"/>
    <lineage>
        <taxon>Eukaryota</taxon>
        <taxon>Viridiplantae</taxon>
        <taxon>Streptophyta</taxon>
        <taxon>Embryophyta</taxon>
        <taxon>Tracheophyta</taxon>
        <taxon>Spermatophyta</taxon>
        <taxon>Magnoliopsida</taxon>
        <taxon>Liliopsida</taxon>
        <taxon>Asparagales</taxon>
        <taxon>Orchidaceae</taxon>
        <taxon>Epidendroideae</taxon>
        <taxon>Malaxideae</taxon>
        <taxon>Dendrobiinae</taxon>
        <taxon>Dendrobium</taxon>
    </lineage>
</organism>
<feature type="region of interest" description="Disordered" evidence="1">
    <location>
        <begin position="46"/>
        <end position="123"/>
    </location>
</feature>
<dbReference type="AlphaFoldDB" id="A0AAV7H9J2"/>
<feature type="region of interest" description="Disordered" evidence="1">
    <location>
        <begin position="1"/>
        <end position="25"/>
    </location>
</feature>
<evidence type="ECO:0000313" key="3">
    <source>
        <dbReference type="Proteomes" id="UP000775213"/>
    </source>
</evidence>
<keyword evidence="3" id="KW-1185">Reference proteome</keyword>
<gene>
    <name evidence="2" type="ORF">IEQ34_007323</name>
</gene>
<accession>A0AAV7H9J2</accession>
<evidence type="ECO:0000313" key="2">
    <source>
        <dbReference type="EMBL" id="KAH0464537.1"/>
    </source>
</evidence>
<feature type="compositionally biased region" description="Acidic residues" evidence="1">
    <location>
        <begin position="104"/>
        <end position="113"/>
    </location>
</feature>
<evidence type="ECO:0000256" key="1">
    <source>
        <dbReference type="SAM" id="MobiDB-lite"/>
    </source>
</evidence>
<comment type="caution">
    <text evidence="2">The sequence shown here is derived from an EMBL/GenBank/DDBJ whole genome shotgun (WGS) entry which is preliminary data.</text>
</comment>
<reference evidence="2 3" key="1">
    <citation type="journal article" date="2021" name="Hortic Res">
        <title>Chromosome-scale assembly of the Dendrobium chrysotoxum genome enhances the understanding of orchid evolution.</title>
        <authorList>
            <person name="Zhang Y."/>
            <person name="Zhang G.Q."/>
            <person name="Zhang D."/>
            <person name="Liu X.D."/>
            <person name="Xu X.Y."/>
            <person name="Sun W.H."/>
            <person name="Yu X."/>
            <person name="Zhu X."/>
            <person name="Wang Z.W."/>
            <person name="Zhao X."/>
            <person name="Zhong W.Y."/>
            <person name="Chen H."/>
            <person name="Yin W.L."/>
            <person name="Huang T."/>
            <person name="Niu S.C."/>
            <person name="Liu Z.J."/>
        </authorList>
    </citation>
    <scope>NUCLEOTIDE SEQUENCE [LARGE SCALE GENOMIC DNA]</scope>
    <source>
        <strain evidence="2">Lindl</strain>
    </source>
</reference>
<sequence>MAVSGQVELPRQPPFWHSRRVDHHADPIKHPHQRLISRCQHRLRHVSESHHLHRSDRPELRGIEHRHEGDDYGSEAEESDGGEVEVSEEGIAGEGVVDERVEGGDDETGDSGEVESQHDVACS</sequence>
<feature type="compositionally biased region" description="Basic and acidic residues" evidence="1">
    <location>
        <begin position="46"/>
        <end position="70"/>
    </location>
</feature>
<protein>
    <submittedName>
        <fullName evidence="2">Uncharacterized protein</fullName>
    </submittedName>
</protein>
<proteinExistence type="predicted"/>
<dbReference type="EMBL" id="JAGFBR010000007">
    <property type="protein sequence ID" value="KAH0464537.1"/>
    <property type="molecule type" value="Genomic_DNA"/>
</dbReference>